<proteinExistence type="predicted"/>
<sequence length="186" mass="20790" precursor="true">MPTFGIHHRRGILKSIIKFSVAMFIVVMTMTACSTHQYDLTLDNQITEFEIKADRQFVTWTAQAMADNTQPAVPVVACQAAPVAAGQTLSLISPLSEPDSQFFNSAETDLALIESRTKALNNNPAIDQQIFGLRNIFYQIKYKKQHCSQQDSPAYIAIQRKQVSVIMQSMLTYERVLKNGSGTSQK</sequence>
<reference evidence="1 2" key="2">
    <citation type="journal article" date="2012" name="J. Bacteriol.">
        <title>Complete Genome Sequence of Rahnella sp. Strain Y9602, a Gammaproteobacterium Isolate from Metal- and Radionuclide-Contaminated Soil.</title>
        <authorList>
            <person name="Martinez R.J."/>
            <person name="Bruce D."/>
            <person name="Detter C."/>
            <person name="Goodwin L.A."/>
            <person name="Han J."/>
            <person name="Han C.S."/>
            <person name="Held B."/>
            <person name="Land M.L."/>
            <person name="Mikhailova N."/>
            <person name="Nolan M."/>
            <person name="Pennacchio L."/>
            <person name="Pitluck S."/>
            <person name="Tapia R."/>
            <person name="Woyke T."/>
            <person name="Sobecky P.A."/>
        </authorList>
    </citation>
    <scope>NUCLEOTIDE SEQUENCE [LARGE SCALE GENOMIC DNA]</scope>
    <source>
        <strain evidence="1 2">Y9602</strain>
    </source>
</reference>
<dbReference type="KEGG" id="rah:Rahaq_2436"/>
<dbReference type="HOGENOM" id="CLU_1453294_0_0_6"/>
<dbReference type="EMBL" id="CP002505">
    <property type="protein sequence ID" value="ADW74043.1"/>
    <property type="molecule type" value="Genomic_DNA"/>
</dbReference>
<dbReference type="Proteomes" id="UP000007257">
    <property type="component" value="Chromosome"/>
</dbReference>
<evidence type="ECO:0000313" key="2">
    <source>
        <dbReference type="Proteomes" id="UP000007257"/>
    </source>
</evidence>
<organism evidence="1 2">
    <name type="scientific">Rahnella sp. (strain Y9602)</name>
    <dbReference type="NCBI Taxonomy" id="2703885"/>
    <lineage>
        <taxon>Bacteria</taxon>
        <taxon>Pseudomonadati</taxon>
        <taxon>Pseudomonadota</taxon>
        <taxon>Gammaproteobacteria</taxon>
        <taxon>Enterobacterales</taxon>
        <taxon>Yersiniaceae</taxon>
        <taxon>Rahnella</taxon>
    </lineage>
</organism>
<reference evidence="2" key="1">
    <citation type="submission" date="2011-01" db="EMBL/GenBank/DDBJ databases">
        <title>Complete sequence of chromosome of Rahnella sp. Y9602.</title>
        <authorList>
            <consortium name="US DOE Joint Genome Institute"/>
            <person name="Lucas S."/>
            <person name="Copeland A."/>
            <person name="Lapidus A."/>
            <person name="Cheng J.-F."/>
            <person name="Goodwin L."/>
            <person name="Pitluck S."/>
            <person name="Lu M."/>
            <person name="Detter J.C."/>
            <person name="Han C."/>
            <person name="Tapia R."/>
            <person name="Land M."/>
            <person name="Hauser L."/>
            <person name="Kyrpides N."/>
            <person name="Ivanova N."/>
            <person name="Ovchinnikova G."/>
            <person name="Pagani I."/>
            <person name="Sobecky P.A."/>
            <person name="Martinez R.J."/>
            <person name="Woyke T."/>
        </authorList>
    </citation>
    <scope>NUCLEOTIDE SEQUENCE [LARGE SCALE GENOMIC DNA]</scope>
    <source>
        <strain evidence="2">Y9602</strain>
    </source>
</reference>
<protein>
    <submittedName>
        <fullName evidence="1">Uncharacterized protein</fullName>
    </submittedName>
</protein>
<gene>
    <name evidence="1" type="ordered locus">Rahaq_2436</name>
</gene>
<accession>A0A0H3FAJ9</accession>
<evidence type="ECO:0000313" key="1">
    <source>
        <dbReference type="EMBL" id="ADW74043.1"/>
    </source>
</evidence>
<name>A0A0H3FAJ9_RAHSY</name>
<dbReference type="eggNOG" id="ENOG5031R4S">
    <property type="taxonomic scope" value="Bacteria"/>
</dbReference>
<dbReference type="AlphaFoldDB" id="A0A0H3FAJ9"/>